<dbReference type="Gene3D" id="3.40.250.10">
    <property type="entry name" value="Rhodanese-like domain"/>
    <property type="match status" value="1"/>
</dbReference>
<gene>
    <name evidence="3" type="ORF">CYCCA115_LOCUS704</name>
</gene>
<accession>A0AAD2FC71</accession>
<dbReference type="Pfam" id="PF17773">
    <property type="entry name" value="UPF0176_N"/>
    <property type="match status" value="1"/>
</dbReference>
<keyword evidence="1" id="KW-0175">Coiled coil</keyword>
<feature type="domain" description="Rhodanese" evidence="2">
    <location>
        <begin position="146"/>
        <end position="249"/>
    </location>
</feature>
<proteinExistence type="predicted"/>
<organism evidence="3 4">
    <name type="scientific">Cylindrotheca closterium</name>
    <dbReference type="NCBI Taxonomy" id="2856"/>
    <lineage>
        <taxon>Eukaryota</taxon>
        <taxon>Sar</taxon>
        <taxon>Stramenopiles</taxon>
        <taxon>Ochrophyta</taxon>
        <taxon>Bacillariophyta</taxon>
        <taxon>Bacillariophyceae</taxon>
        <taxon>Bacillariophycidae</taxon>
        <taxon>Bacillariales</taxon>
        <taxon>Bacillariaceae</taxon>
        <taxon>Cylindrotheca</taxon>
    </lineage>
</organism>
<dbReference type="Pfam" id="PF12368">
    <property type="entry name" value="Rhodanese_C"/>
    <property type="match status" value="1"/>
</dbReference>
<dbReference type="Gene3D" id="3.30.70.100">
    <property type="match status" value="1"/>
</dbReference>
<comment type="caution">
    <text evidence="3">The sequence shown here is derived from an EMBL/GenBank/DDBJ whole genome shotgun (WGS) entry which is preliminary data.</text>
</comment>
<dbReference type="PANTHER" id="PTHR43268">
    <property type="entry name" value="THIOSULFATE SULFURTRANSFERASE/RHODANESE-LIKE DOMAIN-CONTAINING PROTEIN 2"/>
    <property type="match status" value="1"/>
</dbReference>
<name>A0AAD2FC71_9STRA</name>
<dbReference type="InterPro" id="IPR036873">
    <property type="entry name" value="Rhodanese-like_dom_sf"/>
</dbReference>
<dbReference type="InterPro" id="IPR001763">
    <property type="entry name" value="Rhodanese-like_dom"/>
</dbReference>
<protein>
    <recommendedName>
        <fullName evidence="2">Rhodanese domain-containing protein</fullName>
    </recommendedName>
</protein>
<evidence type="ECO:0000313" key="3">
    <source>
        <dbReference type="EMBL" id="CAJ1914953.1"/>
    </source>
</evidence>
<dbReference type="InterPro" id="IPR022111">
    <property type="entry name" value="Rhodanese_C"/>
</dbReference>
<dbReference type="InterPro" id="IPR040503">
    <property type="entry name" value="TRHO_N"/>
</dbReference>
<dbReference type="AlphaFoldDB" id="A0AAD2FC71"/>
<dbReference type="SUPFAM" id="SSF52821">
    <property type="entry name" value="Rhodanese/Cell cycle control phosphatase"/>
    <property type="match status" value="1"/>
</dbReference>
<dbReference type="SMART" id="SM00450">
    <property type="entry name" value="RHOD"/>
    <property type="match status" value="1"/>
</dbReference>
<keyword evidence="4" id="KW-1185">Reference proteome</keyword>
<evidence type="ECO:0000313" key="4">
    <source>
        <dbReference type="Proteomes" id="UP001295423"/>
    </source>
</evidence>
<reference evidence="3" key="1">
    <citation type="submission" date="2023-08" db="EMBL/GenBank/DDBJ databases">
        <authorList>
            <person name="Audoor S."/>
            <person name="Bilcke G."/>
        </authorList>
    </citation>
    <scope>NUCLEOTIDE SEQUENCE</scope>
</reference>
<dbReference type="PROSITE" id="PS50206">
    <property type="entry name" value="RHODANESE_3"/>
    <property type="match status" value="1"/>
</dbReference>
<feature type="coiled-coil region" evidence="1">
    <location>
        <begin position="348"/>
        <end position="382"/>
    </location>
</feature>
<evidence type="ECO:0000256" key="1">
    <source>
        <dbReference type="SAM" id="Coils"/>
    </source>
</evidence>
<sequence length="524" mass="59158">MDNSKKVAKHQGIVLFYKYFLAPLPQLNATDVEKTESTLQQLCYESSLKGRILLAKEGINGTLSGPDTGTLQAFCARLEEAEPLLHDIDWKFSDNASEKEPFPDLKIAIVREIVSTGNTITLDDIPQYGGNHLTPEEFHIALKGDGEKQTVVIDVRNTFEYNIGHFVPPEASFEETLVLNPEMVTFASFNGFCDKNAEYLKDKKVLMYCTGGIRCEKASAMLTKRGVEDVNQLQGGIHRYVEQFGDHGYFQGKNFVFDQRVALDASDNKQIVGQCIYCKTKFDKISGNRICTVCRDLVLVCDECQKTHREYHCKLHLDWKDCYFTFLEVYASDELKKQLSGLKVLAESDLSRNTKRTLRKQISKLEQRMKDLENGSAQIDRDAHRRCRTCREPDLICDGLCWGFWKAHSSTYAEISGTKSDGSLPTIQIGQKVKPGPDWNPIRLGAPKRYKSGIVIQVKSWSGEAQNCVVVVWDDEACSDRDDNEDSCRGVEIARSRANAQIYRFGVMAKDGKPKYDVVVDNGM</sequence>
<dbReference type="PANTHER" id="PTHR43268:SF6">
    <property type="entry name" value="THIOSULFATE SULFURTRANSFERASE_RHODANESE-LIKE DOMAIN-CONTAINING PROTEIN 2"/>
    <property type="match status" value="1"/>
</dbReference>
<evidence type="ECO:0000259" key="2">
    <source>
        <dbReference type="PROSITE" id="PS50206"/>
    </source>
</evidence>
<dbReference type="InterPro" id="IPR020936">
    <property type="entry name" value="TrhO"/>
</dbReference>
<dbReference type="Pfam" id="PF00581">
    <property type="entry name" value="Rhodanese"/>
    <property type="match status" value="1"/>
</dbReference>
<dbReference type="EMBL" id="CAKOGP040000001">
    <property type="protein sequence ID" value="CAJ1914953.1"/>
    <property type="molecule type" value="Genomic_DNA"/>
</dbReference>
<dbReference type="Proteomes" id="UP001295423">
    <property type="component" value="Unassembled WGS sequence"/>
</dbReference>